<gene>
    <name evidence="1" type="ORF">J6TS1_35870</name>
</gene>
<name>A0ABQ4L2E3_SIMTE</name>
<dbReference type="RefSeq" id="WP_185830473.1">
    <property type="nucleotide sequence ID" value="NZ_BORJ01000010.1"/>
</dbReference>
<dbReference type="Gene3D" id="3.30.110.170">
    <property type="entry name" value="Protein of unknown function (DUF541), domain 1"/>
    <property type="match status" value="1"/>
</dbReference>
<dbReference type="EMBL" id="BORJ01000010">
    <property type="protein sequence ID" value="GIN97717.1"/>
    <property type="molecule type" value="Genomic_DNA"/>
</dbReference>
<evidence type="ECO:0000313" key="1">
    <source>
        <dbReference type="EMBL" id="GIN97717.1"/>
    </source>
</evidence>
<dbReference type="PANTHER" id="PTHR34387">
    <property type="entry name" value="SLR1258 PROTEIN"/>
    <property type="match status" value="1"/>
</dbReference>
<dbReference type="InterPro" id="IPR007497">
    <property type="entry name" value="SIMPL/DUF541"/>
</dbReference>
<dbReference type="Pfam" id="PF04402">
    <property type="entry name" value="SIMPL"/>
    <property type="match status" value="1"/>
</dbReference>
<comment type="caution">
    <text evidence="1">The sequence shown here is derived from an EMBL/GenBank/DDBJ whole genome shotgun (WGS) entry which is preliminary data.</text>
</comment>
<dbReference type="PANTHER" id="PTHR34387:SF1">
    <property type="entry name" value="PERIPLASMIC IMMUNOGENIC PROTEIN"/>
    <property type="match status" value="1"/>
</dbReference>
<accession>A0ABQ4L2E3</accession>
<evidence type="ECO:0000313" key="2">
    <source>
        <dbReference type="Proteomes" id="UP000680670"/>
    </source>
</evidence>
<reference evidence="1 2" key="1">
    <citation type="submission" date="2021-03" db="EMBL/GenBank/DDBJ databases">
        <title>Antimicrobial resistance genes in bacteria isolated from Japanese honey, and their potential for conferring macrolide and lincosamide resistance in the American foulbrood pathogen Paenibacillus larvae.</title>
        <authorList>
            <person name="Okamoto M."/>
            <person name="Kumagai M."/>
            <person name="Kanamori H."/>
            <person name="Takamatsu D."/>
        </authorList>
    </citation>
    <scope>NUCLEOTIDE SEQUENCE [LARGE SCALE GENOMIC DNA]</scope>
    <source>
        <strain evidence="1 2">J6TS1</strain>
    </source>
</reference>
<sequence length="219" mass="24427">MYYPLPYKTVKTRPNVIKVSGEGKISVEPEIAVVRLGVSTESLTLAQAQEENARAISNIKKAFTKAGIPENAIKTDDYSIYPQHDYVEGQQVFRNYRVDHMLLVKVIEINQAGPIVDIAVRNGANIVSGVTFEAAQNDQFYRKALSFAVLDARRKAETIAETLNVQLSKVPFSIAEINDREVIPYQKKTFAMNEASTSLHPGTLEIISRVQAEFSYVSM</sequence>
<dbReference type="InterPro" id="IPR052022">
    <property type="entry name" value="26kDa_periplasmic_antigen"/>
</dbReference>
<organism evidence="1 2">
    <name type="scientific">Siminovitchia terrae</name>
    <name type="common">Bacillus terrae</name>
    <dbReference type="NCBI Taxonomy" id="1914933"/>
    <lineage>
        <taxon>Bacteria</taxon>
        <taxon>Bacillati</taxon>
        <taxon>Bacillota</taxon>
        <taxon>Bacilli</taxon>
        <taxon>Bacillales</taxon>
        <taxon>Bacillaceae</taxon>
        <taxon>Siminovitchia</taxon>
    </lineage>
</organism>
<dbReference type="Proteomes" id="UP000680670">
    <property type="component" value="Unassembled WGS sequence"/>
</dbReference>
<proteinExistence type="predicted"/>
<keyword evidence="2" id="KW-1185">Reference proteome</keyword>
<dbReference type="Gene3D" id="3.30.70.2970">
    <property type="entry name" value="Protein of unknown function (DUF541), domain 2"/>
    <property type="match status" value="1"/>
</dbReference>
<protein>
    <submittedName>
        <fullName evidence="1">SIMPL domain-containing protein</fullName>
    </submittedName>
</protein>